<reference evidence="1 2" key="1">
    <citation type="submission" date="2016-07" db="EMBL/GenBank/DDBJ databases">
        <title>Genomic analysis of zinc-resistant bacterium Mucilaginibacter pedocola TBZ30.</title>
        <authorList>
            <person name="Huang J."/>
            <person name="Tang J."/>
        </authorList>
    </citation>
    <scope>NUCLEOTIDE SEQUENCE [LARGE SCALE GENOMIC DNA]</scope>
    <source>
        <strain evidence="1 2">TBZ30</strain>
    </source>
</reference>
<name>A0A1S9PG92_9SPHI</name>
<evidence type="ECO:0000313" key="1">
    <source>
        <dbReference type="EMBL" id="OOQ59959.1"/>
    </source>
</evidence>
<comment type="caution">
    <text evidence="1">The sequence shown here is derived from an EMBL/GenBank/DDBJ whole genome shotgun (WGS) entry which is preliminary data.</text>
</comment>
<keyword evidence="2" id="KW-1185">Reference proteome</keyword>
<sequence>MSTLNETVPQMQFLDDRIPQLAAGTYQIEVEHNILDVSHDIKGNYALGQQFIVQGPRFALPPNSVQAQFPTPGSGTDFHASLPFVVLRNEFLPWSRKIGGIPADTPWMALMVFRVNEIAYTKPANADASPTLSTIRPVKTEVVKYNANNTIGPDIELDAIEQSLLSLQANTIDVTYGTFKQLAPKAAELPFLAHVRSTDNGANAPDGETNMRSYATILANRLANPATEELYIAHLVSLEGWANYLPGGTPPQPVADTTKLRLVSLLSWKFNNKKAGVNFGQLINTMSVDTLKMPFNPPAAWGADESKYTPAQKETTKKYKEGYVALNYDARTGEKSFAWYRGPFVPVVPSVISRLVPKEEDGLYKTYISTADKAMIYDADTGIFNHSYAVAWELGRMLTLGNRPAAIAIWQWKKASLQKLQTLWRILADRQKKIHYLQSTEVKLGLTALLDGLDWRQVSDDLMDNQAGKYIFMEYLGNELGKHILGIEKEPVISVLDPTGLQEHLDDLPGVLSNAEILEALQNGVDPHVLIANKLDEALKLYADKQ</sequence>
<dbReference type="OrthoDB" id="4846903at2"/>
<dbReference type="AlphaFoldDB" id="A0A1S9PG92"/>
<protein>
    <submittedName>
        <fullName evidence="1">Uncharacterized protein</fullName>
    </submittedName>
</protein>
<dbReference type="RefSeq" id="WP_078348108.1">
    <property type="nucleotide sequence ID" value="NZ_MBTF01000011.1"/>
</dbReference>
<organism evidence="1 2">
    <name type="scientific">Mucilaginibacter pedocola</name>
    <dbReference type="NCBI Taxonomy" id="1792845"/>
    <lineage>
        <taxon>Bacteria</taxon>
        <taxon>Pseudomonadati</taxon>
        <taxon>Bacteroidota</taxon>
        <taxon>Sphingobacteriia</taxon>
        <taxon>Sphingobacteriales</taxon>
        <taxon>Sphingobacteriaceae</taxon>
        <taxon>Mucilaginibacter</taxon>
    </lineage>
</organism>
<evidence type="ECO:0000313" key="2">
    <source>
        <dbReference type="Proteomes" id="UP000189739"/>
    </source>
</evidence>
<proteinExistence type="predicted"/>
<accession>A0A1S9PG92</accession>
<dbReference type="EMBL" id="MBTF01000011">
    <property type="protein sequence ID" value="OOQ59959.1"/>
    <property type="molecule type" value="Genomic_DNA"/>
</dbReference>
<gene>
    <name evidence="1" type="ORF">BC343_27800</name>
</gene>
<dbReference type="Proteomes" id="UP000189739">
    <property type="component" value="Unassembled WGS sequence"/>
</dbReference>
<dbReference type="STRING" id="1792845.BC343_27800"/>